<dbReference type="InterPro" id="IPR035915">
    <property type="entry name" value="Plakin_repeat_sf"/>
</dbReference>
<reference evidence="2 3" key="2">
    <citation type="submission" date="2018-11" db="EMBL/GenBank/DDBJ databases">
        <authorList>
            <consortium name="Pathogen Informatics"/>
        </authorList>
    </citation>
    <scope>NUCLEOTIDE SEQUENCE [LARGE SCALE GENOMIC DNA]</scope>
</reference>
<feature type="region of interest" description="Disordered" evidence="1">
    <location>
        <begin position="417"/>
        <end position="466"/>
    </location>
</feature>
<protein>
    <submittedName>
        <fullName evidence="4">Tail fiber protein</fullName>
    </submittedName>
</protein>
<feature type="compositionally biased region" description="Low complexity" evidence="1">
    <location>
        <begin position="448"/>
        <end position="459"/>
    </location>
</feature>
<feature type="compositionally biased region" description="Polar residues" evidence="1">
    <location>
        <begin position="417"/>
        <end position="442"/>
    </location>
</feature>
<reference evidence="4" key="1">
    <citation type="submission" date="2017-02" db="UniProtKB">
        <authorList>
            <consortium name="WormBaseParasite"/>
        </authorList>
    </citation>
    <scope>IDENTIFICATION</scope>
</reference>
<accession>A0A0R3TUB9</accession>
<dbReference type="AlphaFoldDB" id="A0A0R3TUB9"/>
<organism evidence="4">
    <name type="scientific">Rodentolepis nana</name>
    <name type="common">Dwarf tapeworm</name>
    <name type="synonym">Hymenolepis nana</name>
    <dbReference type="NCBI Taxonomy" id="102285"/>
    <lineage>
        <taxon>Eukaryota</taxon>
        <taxon>Metazoa</taxon>
        <taxon>Spiralia</taxon>
        <taxon>Lophotrochozoa</taxon>
        <taxon>Platyhelminthes</taxon>
        <taxon>Cestoda</taxon>
        <taxon>Eucestoda</taxon>
        <taxon>Cyclophyllidea</taxon>
        <taxon>Hymenolepididae</taxon>
        <taxon>Rodentolepis</taxon>
    </lineage>
</organism>
<name>A0A0R3TUB9_RODNA</name>
<dbReference type="WBParaSite" id="HNAJ_0001134501-mRNA-1">
    <property type="protein sequence ID" value="HNAJ_0001134501-mRNA-1"/>
    <property type="gene ID" value="HNAJ_0001134501"/>
</dbReference>
<keyword evidence="3" id="KW-1185">Reference proteome</keyword>
<dbReference type="Gene3D" id="3.90.1290.10">
    <property type="entry name" value="Plakin repeat"/>
    <property type="match status" value="1"/>
</dbReference>
<evidence type="ECO:0000313" key="2">
    <source>
        <dbReference type="EMBL" id="VDO10176.1"/>
    </source>
</evidence>
<dbReference type="EMBL" id="UZAE01013513">
    <property type="protein sequence ID" value="VDO10176.1"/>
    <property type="molecule type" value="Genomic_DNA"/>
</dbReference>
<feature type="region of interest" description="Disordered" evidence="1">
    <location>
        <begin position="310"/>
        <end position="343"/>
    </location>
</feature>
<dbReference type="SUPFAM" id="SSF75399">
    <property type="entry name" value="Plakin repeat"/>
    <property type="match status" value="1"/>
</dbReference>
<evidence type="ECO:0000313" key="4">
    <source>
        <dbReference type="WBParaSite" id="HNAJ_0001134501-mRNA-1"/>
    </source>
</evidence>
<evidence type="ECO:0000256" key="1">
    <source>
        <dbReference type="SAM" id="MobiDB-lite"/>
    </source>
</evidence>
<gene>
    <name evidence="2" type="ORF">HNAJ_LOCUS11335</name>
</gene>
<evidence type="ECO:0000313" key="3">
    <source>
        <dbReference type="Proteomes" id="UP000278807"/>
    </source>
</evidence>
<dbReference type="OrthoDB" id="6268792at2759"/>
<proteinExistence type="predicted"/>
<sequence length="466" mass="52949">MTTQIDARDWDNIREVASPITGLFAPVSFAVRQGWIQLGGRNEYIDPTTGHAIPLETALAQGRIRLAAGASTTTTTPSSLMYIEREYIAQETVEAIFVLNTETREYIPIRQARLDGLISEDTNHATWVLNKIDNVWLTAEEAISQNILRVDRARDTGTEEEVRRRQLQSVVRAYHVTAVRPGGEPSEWLRPDDAVRLGLFDRQTGKIAVDWPARPSYQLFEDGRTLSVEEGVSLWCNFLTARQAGWIRLIPEMNINKWIPLSQPSGSSGNRRLLSTAVSLVSSTKPDNDRPEPYRTTSYQRTRYIQSERGQYTSYTSGLMGPRRLGSDSHSPEYGTEDSRTPPYLTEVGEFEHTEAYTLPSRQVTMEERIPQLEEVSSFRTLEEGDGQFYSYPTTTYATEESISTVRHEFEETHSYTDISRGQYMREQSPSVWSRGQSTSGQRIEPPSDYSRSGYLSRSSESEQRR</sequence>
<dbReference type="Proteomes" id="UP000278807">
    <property type="component" value="Unassembled WGS sequence"/>
</dbReference>